<dbReference type="PANTHER" id="PTHR10612:SF34">
    <property type="entry name" value="APOLIPOPROTEIN D"/>
    <property type="match status" value="1"/>
</dbReference>
<keyword evidence="2" id="KW-0446">Lipid-binding</keyword>
<name>A0A8D5FZP4_9PROT</name>
<dbReference type="InterPro" id="IPR022272">
    <property type="entry name" value="Lipocalin_CS"/>
</dbReference>
<feature type="domain" description="Lipocalin/cytosolic fatty-acid binding" evidence="4">
    <location>
        <begin position="38"/>
        <end position="179"/>
    </location>
</feature>
<reference evidence="5" key="1">
    <citation type="journal article" date="2021" name="Arch. Microbiol.">
        <title>Methyloradius palustris gen. nov., sp. nov., a methanol-oxidizing bacterium isolated from snow.</title>
        <authorList>
            <person name="Miyadera T."/>
            <person name="Kojima H."/>
            <person name="Fukui M."/>
        </authorList>
    </citation>
    <scope>NUCLEOTIDE SEQUENCE</scope>
    <source>
        <strain evidence="5">Zm11</strain>
    </source>
</reference>
<gene>
    <name evidence="5" type="primary">blc</name>
    <name evidence="5" type="ORF">ZMTM_14010</name>
</gene>
<dbReference type="AlphaFoldDB" id="A0A8D5FZP4"/>
<keyword evidence="2" id="KW-0998">Cell outer membrane</keyword>
<keyword evidence="2" id="KW-0732">Signal</keyword>
<keyword evidence="2" id="KW-0472">Membrane</keyword>
<feature type="lipid moiety-binding region" description="S-diacylglycerol cysteine" evidence="3">
    <location>
        <position position="24"/>
    </location>
</feature>
<accession>A0A8D5FZP4</accession>
<dbReference type="KEGG" id="mpau:ZMTM_14010"/>
<dbReference type="GO" id="GO:0008289">
    <property type="term" value="F:lipid binding"/>
    <property type="evidence" value="ECO:0007669"/>
    <property type="project" value="UniProtKB-UniRule"/>
</dbReference>
<protein>
    <recommendedName>
        <fullName evidence="2">Outer membrane lipoprotein Blc</fullName>
    </recommendedName>
</protein>
<comment type="subunit">
    <text evidence="2">Homodimer.</text>
</comment>
<proteinExistence type="inferred from homology"/>
<comment type="similarity">
    <text evidence="1 2">Belongs to the calycin superfamily. Lipocalin family.</text>
</comment>
<dbReference type="GO" id="GO:0006950">
    <property type="term" value="P:response to stress"/>
    <property type="evidence" value="ECO:0007669"/>
    <property type="project" value="UniProtKB-ARBA"/>
</dbReference>
<dbReference type="CDD" id="cd19438">
    <property type="entry name" value="lipocalin_Blc-like"/>
    <property type="match status" value="1"/>
</dbReference>
<evidence type="ECO:0000259" key="4">
    <source>
        <dbReference type="Pfam" id="PF08212"/>
    </source>
</evidence>
<dbReference type="EMBL" id="AP024110">
    <property type="protein sequence ID" value="BCM25142.1"/>
    <property type="molecule type" value="Genomic_DNA"/>
</dbReference>
<comment type="function">
    <text evidence="2">Involved in the storage or transport of lipids necessary for membrane maintenance under stressful conditions. Displays a binding preference for lysophospholipids.</text>
</comment>
<evidence type="ECO:0000256" key="2">
    <source>
        <dbReference type="PIRNR" id="PIRNR036893"/>
    </source>
</evidence>
<evidence type="ECO:0000256" key="3">
    <source>
        <dbReference type="PIRSR" id="PIRSR036893-52"/>
    </source>
</evidence>
<dbReference type="PRINTS" id="PR01171">
    <property type="entry name" value="BCTLIPOCALIN"/>
</dbReference>
<feature type="chain" id="PRO_5034417398" description="Outer membrane lipoprotein Blc" evidence="2">
    <location>
        <begin position="28"/>
        <end position="191"/>
    </location>
</feature>
<dbReference type="Proteomes" id="UP000826722">
    <property type="component" value="Chromosome"/>
</dbReference>
<comment type="subcellular location">
    <subcellularLocation>
        <location evidence="2">Cell outer membrane</location>
    </subcellularLocation>
</comment>
<dbReference type="Gene3D" id="2.40.128.20">
    <property type="match status" value="1"/>
</dbReference>
<dbReference type="PANTHER" id="PTHR10612">
    <property type="entry name" value="APOLIPOPROTEIN D"/>
    <property type="match status" value="1"/>
</dbReference>
<keyword evidence="3" id="KW-0564">Palmitate</keyword>
<dbReference type="PROSITE" id="PS00213">
    <property type="entry name" value="LIPOCALIN"/>
    <property type="match status" value="1"/>
</dbReference>
<dbReference type="PIRSF" id="PIRSF036893">
    <property type="entry name" value="Lipocalin_ApoD"/>
    <property type="match status" value="1"/>
</dbReference>
<dbReference type="InterPro" id="IPR000566">
    <property type="entry name" value="Lipocln_cytosolic_FA-bd_dom"/>
</dbReference>
<dbReference type="Pfam" id="PF08212">
    <property type="entry name" value="Lipocalin_2"/>
    <property type="match status" value="1"/>
</dbReference>
<evidence type="ECO:0000313" key="5">
    <source>
        <dbReference type="EMBL" id="BCM25142.1"/>
    </source>
</evidence>
<keyword evidence="6" id="KW-1185">Reference proteome</keyword>
<evidence type="ECO:0000313" key="6">
    <source>
        <dbReference type="Proteomes" id="UP000826722"/>
    </source>
</evidence>
<dbReference type="InterPro" id="IPR012674">
    <property type="entry name" value="Calycin"/>
</dbReference>
<organism evidence="5 6">
    <name type="scientific">Methyloradius palustris</name>
    <dbReference type="NCBI Taxonomy" id="2778876"/>
    <lineage>
        <taxon>Bacteria</taxon>
        <taxon>Pseudomonadati</taxon>
        <taxon>Pseudomonadota</taxon>
        <taxon>Betaproteobacteria</taxon>
        <taxon>Nitrosomonadales</taxon>
        <taxon>Methylophilaceae</taxon>
        <taxon>Methyloradius</taxon>
    </lineage>
</organism>
<dbReference type="InterPro" id="IPR047202">
    <property type="entry name" value="Lipocalin_Blc-like_dom"/>
</dbReference>
<keyword evidence="2 3" id="KW-0449">Lipoprotein</keyword>
<sequence length="191" mass="21458">MMNKTNLKLRKLTIALCAALLSGCATTKLPDIKPVPNVELSRFMGSWYVIGVIPTYIEKEAYNSVESYKLDADGTIATTFTFNKGAFEGPVKTYTPRGFVVENTNNAEWGMRFIWPIKAEYKIAYLSADYGQTIIARNARDYVWIMARTPVIADSEYKTLTDYVAGLGYDISKLQKVPQQSLNDRNKAKGK</sequence>
<feature type="lipid moiety-binding region" description="N-palmitoyl cysteine" evidence="3">
    <location>
        <position position="24"/>
    </location>
</feature>
<dbReference type="InterPro" id="IPR002446">
    <property type="entry name" value="Lipocalin_bac"/>
</dbReference>
<dbReference type="PROSITE" id="PS51257">
    <property type="entry name" value="PROKAR_LIPOPROTEIN"/>
    <property type="match status" value="1"/>
</dbReference>
<dbReference type="RefSeq" id="WP_225906978.1">
    <property type="nucleotide sequence ID" value="NZ_AP024110.1"/>
</dbReference>
<feature type="signal peptide" evidence="2">
    <location>
        <begin position="1"/>
        <end position="27"/>
    </location>
</feature>
<evidence type="ECO:0000256" key="1">
    <source>
        <dbReference type="ARBA" id="ARBA00006889"/>
    </source>
</evidence>
<dbReference type="SUPFAM" id="SSF50814">
    <property type="entry name" value="Lipocalins"/>
    <property type="match status" value="1"/>
</dbReference>
<dbReference type="GO" id="GO:0009279">
    <property type="term" value="C:cell outer membrane"/>
    <property type="evidence" value="ECO:0007669"/>
    <property type="project" value="UniProtKB-SubCell"/>
</dbReference>
<dbReference type="InterPro" id="IPR022271">
    <property type="entry name" value="Lipocalin_ApoD"/>
</dbReference>